<keyword evidence="1" id="KW-0808">Transferase</keyword>
<dbReference type="InterPro" id="IPR003724">
    <property type="entry name" value="CblAdoTrfase_CobA"/>
</dbReference>
<organism evidence="1 2">
    <name type="scientific">Solibaculum mannosilyticum</name>
    <dbReference type="NCBI Taxonomy" id="2780922"/>
    <lineage>
        <taxon>Bacteria</taxon>
        <taxon>Bacillati</taxon>
        <taxon>Bacillota</taxon>
        <taxon>Clostridia</taxon>
        <taxon>Eubacteriales</taxon>
        <taxon>Oscillospiraceae</taxon>
        <taxon>Solibaculum</taxon>
    </lineage>
</organism>
<dbReference type="PANTHER" id="PTHR46638">
    <property type="entry name" value="CORRINOID ADENOSYLTRANSFERASE"/>
    <property type="match status" value="1"/>
</dbReference>
<evidence type="ECO:0000313" key="2">
    <source>
        <dbReference type="Proteomes" id="UP000593890"/>
    </source>
</evidence>
<dbReference type="Gene3D" id="3.40.50.300">
    <property type="entry name" value="P-loop containing nucleotide triphosphate hydrolases"/>
    <property type="match status" value="1"/>
</dbReference>
<dbReference type="Proteomes" id="UP000593890">
    <property type="component" value="Chromosome"/>
</dbReference>
<dbReference type="InterPro" id="IPR027417">
    <property type="entry name" value="P-loop_NTPase"/>
</dbReference>
<dbReference type="AlphaFoldDB" id="A0A7I8D3Y8"/>
<dbReference type="PANTHER" id="PTHR46638:SF1">
    <property type="entry name" value="CORRINOID ADENOSYLTRANSFERASE"/>
    <property type="match status" value="1"/>
</dbReference>
<dbReference type="PIRSF" id="PIRSF015617">
    <property type="entry name" value="Adensltrnsf_CobA"/>
    <property type="match status" value="1"/>
</dbReference>
<proteinExistence type="predicted"/>
<dbReference type="EMBL" id="AP023321">
    <property type="protein sequence ID" value="BCI61526.1"/>
    <property type="molecule type" value="Genomic_DNA"/>
</dbReference>
<dbReference type="GO" id="GO:0008817">
    <property type="term" value="F:corrinoid adenosyltransferase activity"/>
    <property type="evidence" value="ECO:0007669"/>
    <property type="project" value="InterPro"/>
</dbReference>
<protein>
    <submittedName>
        <fullName evidence="1">Cob(I)alamin adenosyltransferase</fullName>
    </submittedName>
</protein>
<dbReference type="Pfam" id="PF02572">
    <property type="entry name" value="CobA_CobO_BtuR"/>
    <property type="match status" value="1"/>
</dbReference>
<dbReference type="KEGG" id="sman:C12CBH8_21650"/>
<name>A0A7I8D3Y8_9FIRM</name>
<gene>
    <name evidence="1" type="ORF">C12CBH8_21650</name>
</gene>
<sequence>MENGRIHIYCGDGKGKTTAAVGLAVRASGSGKKVLFLQFLKGEESGERQALRLLPGVTVYPNPEHIKFSFQMTEAEKDEVRADNDHRFKDAAIEAIEKGCDLLILDEAIGALQTELLSRALVLFYLRTKPKGLEIVLTGRDPDQELMELADYISEVKKLRHPFDQGEQARQGIEW</sequence>
<dbReference type="SUPFAM" id="SSF52540">
    <property type="entry name" value="P-loop containing nucleoside triphosphate hydrolases"/>
    <property type="match status" value="1"/>
</dbReference>
<accession>A0A7I8D3Y8</accession>
<dbReference type="GO" id="GO:0009236">
    <property type="term" value="P:cobalamin biosynthetic process"/>
    <property type="evidence" value="ECO:0007669"/>
    <property type="project" value="InterPro"/>
</dbReference>
<reference evidence="2" key="1">
    <citation type="submission" date="2020-07" db="EMBL/GenBank/DDBJ databases">
        <title>Complete genome sequencing of Clostridia bacterium strain 12CBH8.</title>
        <authorList>
            <person name="Sakamoto M."/>
            <person name="Murakami T."/>
            <person name="Mori H."/>
        </authorList>
    </citation>
    <scope>NUCLEOTIDE SEQUENCE [LARGE SCALE GENOMIC DNA]</scope>
    <source>
        <strain evidence="2">12CBH8</strain>
    </source>
</reference>
<dbReference type="GO" id="GO:0005524">
    <property type="term" value="F:ATP binding"/>
    <property type="evidence" value="ECO:0007669"/>
    <property type="project" value="InterPro"/>
</dbReference>
<keyword evidence="2" id="KW-1185">Reference proteome</keyword>
<evidence type="ECO:0000313" key="1">
    <source>
        <dbReference type="EMBL" id="BCI61526.1"/>
    </source>
</evidence>
<dbReference type="RefSeq" id="WP_215533247.1">
    <property type="nucleotide sequence ID" value="NZ_AP023321.1"/>
</dbReference>